<sequence length="137" mass="15281">MVNAISDRQFFTGVHLPSAEELGSVAEAEALAAAVGRVMPLEHGYCPETMDRTKPLTLPDVCMKPDFAGNEVVDLVGIRVYMGVRLIDKEMEIPLMTICVVGRERRPMKDGRRMLDYIKQRGAQAQYLLDQRISALS</sequence>
<reference evidence="1 2" key="1">
    <citation type="journal article" date="2014" name="Int. J. Syst. Evol. Microbiol.">
        <title>Complete genome sequence of Corynebacterium casei LMG S-19264T (=DSM 44701T), isolated from a smear-ripened cheese.</title>
        <authorList>
            <consortium name="US DOE Joint Genome Institute (JGI-PGF)"/>
            <person name="Walter F."/>
            <person name="Albersmeier A."/>
            <person name="Kalinowski J."/>
            <person name="Ruckert C."/>
        </authorList>
    </citation>
    <scope>NUCLEOTIDE SEQUENCE [LARGE SCALE GENOMIC DNA]</scope>
    <source>
        <strain evidence="1 2">JCM 4677</strain>
    </source>
</reference>
<dbReference type="EMBL" id="AP023440">
    <property type="protein sequence ID" value="BCL28589.1"/>
    <property type="molecule type" value="Genomic_DNA"/>
</dbReference>
<proteinExistence type="predicted"/>
<dbReference type="AlphaFoldDB" id="A0A7G1P029"/>
<accession>A0A7G1P029</accession>
<protein>
    <submittedName>
        <fullName evidence="1">Uncharacterized protein</fullName>
    </submittedName>
</protein>
<evidence type="ECO:0000313" key="2">
    <source>
        <dbReference type="Proteomes" id="UP000516444"/>
    </source>
</evidence>
<gene>
    <name evidence="1" type="ORF">GCM10017557_34480</name>
</gene>
<evidence type="ECO:0000313" key="1">
    <source>
        <dbReference type="EMBL" id="BCL28589.1"/>
    </source>
</evidence>
<keyword evidence="2" id="KW-1185">Reference proteome</keyword>
<organism evidence="1 2">
    <name type="scientific">Streptomyces aurantiacus</name>
    <dbReference type="NCBI Taxonomy" id="47760"/>
    <lineage>
        <taxon>Bacteria</taxon>
        <taxon>Bacillati</taxon>
        <taxon>Actinomycetota</taxon>
        <taxon>Actinomycetes</taxon>
        <taxon>Kitasatosporales</taxon>
        <taxon>Streptomycetaceae</taxon>
        <taxon>Streptomyces</taxon>
        <taxon>Streptomyces aurantiacus group</taxon>
    </lineage>
</organism>
<name>A0A7G1P029_9ACTN</name>
<dbReference type="KEGG" id="sgm:GCM10017557_34480"/>
<dbReference type="Proteomes" id="UP000516444">
    <property type="component" value="Chromosome"/>
</dbReference>